<dbReference type="InterPro" id="IPR011701">
    <property type="entry name" value="MFS"/>
</dbReference>
<evidence type="ECO:0000256" key="7">
    <source>
        <dbReference type="SAM" id="Phobius"/>
    </source>
</evidence>
<dbReference type="PRINTS" id="PR01036">
    <property type="entry name" value="TCRTETB"/>
</dbReference>
<feature type="transmembrane region" description="Helical" evidence="7">
    <location>
        <begin position="321"/>
        <end position="339"/>
    </location>
</feature>
<feature type="transmembrane region" description="Helical" evidence="7">
    <location>
        <begin position="75"/>
        <end position="95"/>
    </location>
</feature>
<evidence type="ECO:0000256" key="4">
    <source>
        <dbReference type="ARBA" id="ARBA00022692"/>
    </source>
</evidence>
<keyword evidence="10" id="KW-1185">Reference proteome</keyword>
<dbReference type="Pfam" id="PF07690">
    <property type="entry name" value="MFS_1"/>
    <property type="match status" value="1"/>
</dbReference>
<comment type="subcellular location">
    <subcellularLocation>
        <location evidence="1">Cell membrane</location>
        <topology evidence="1">Multi-pass membrane protein</topology>
    </subcellularLocation>
</comment>
<dbReference type="InterPro" id="IPR036259">
    <property type="entry name" value="MFS_trans_sf"/>
</dbReference>
<evidence type="ECO:0000256" key="5">
    <source>
        <dbReference type="ARBA" id="ARBA00022989"/>
    </source>
</evidence>
<reference evidence="9 10" key="1">
    <citation type="submission" date="2015-07" db="EMBL/GenBank/DDBJ databases">
        <title>Genome sequencing of Kibdelosporangium phytohabitans.</title>
        <authorList>
            <person name="Qin S."/>
            <person name="Xing K."/>
        </authorList>
    </citation>
    <scope>NUCLEOTIDE SEQUENCE [LARGE SCALE GENOMIC DNA]</scope>
    <source>
        <strain evidence="9 10">KLBMP1111</strain>
    </source>
</reference>
<keyword evidence="3" id="KW-1003">Cell membrane</keyword>
<dbReference type="KEGG" id="kphy:AOZ06_22170"/>
<dbReference type="InterPro" id="IPR020846">
    <property type="entry name" value="MFS_dom"/>
</dbReference>
<dbReference type="Gene3D" id="1.20.1250.20">
    <property type="entry name" value="MFS general substrate transporter like domains"/>
    <property type="match status" value="1"/>
</dbReference>
<dbReference type="AlphaFoldDB" id="A0A0N9I3Z0"/>
<dbReference type="PANTHER" id="PTHR42718:SF46">
    <property type="entry name" value="BLR6921 PROTEIN"/>
    <property type="match status" value="1"/>
</dbReference>
<feature type="transmembrane region" description="Helical" evidence="7">
    <location>
        <begin position="46"/>
        <end position="63"/>
    </location>
</feature>
<keyword evidence="4 7" id="KW-0812">Transmembrane</keyword>
<sequence length="464" mass="47259">MNTTRNPWAVLFALCVGQSLGLLNSTVVNVAIPAISAELSASVDEILWVVNVYILVLTALTMVGARFGDLFSPKWMYLAGLGVFTVASVACGLAQSPAQLIGARIVQAVGSAMMSPQTLSIITKVFPADRRGAAIGVWGSFAGLSVAIAPSIGGLLVSALDWRWVFYMNVPIGVAGFVLAAIVVPNVPAAASRRLDLVGIGLLTGGLFLVTYALIEGVPLLLAAGVAAIVAFVWVERGRQDRDPLLPFVVVKNRNFSLMSGVTAAIACGIGCTFFLVFLHLQVGVKMSALSSGLLVAVAPLVSVFFSPLSGKLTDRYGGKYVLVSGLVLSAAGIGLLVAETTVTTSWPALLPALVVLGAGMGIIFSPGGTIAMREIDPASSGAASGVLSLSRMIGSSVGSAAAGAVLQLQLAAAGAAGADFGNVPPQAITDAVRAAYLLPLVVLVAGAGLTFAARTTRPARAGM</sequence>
<feature type="transmembrane region" description="Helical" evidence="7">
    <location>
        <begin position="287"/>
        <end position="309"/>
    </location>
</feature>
<dbReference type="OrthoDB" id="7375466at2"/>
<dbReference type="EMBL" id="CP012752">
    <property type="protein sequence ID" value="ALG09254.1"/>
    <property type="molecule type" value="Genomic_DNA"/>
</dbReference>
<feature type="transmembrane region" description="Helical" evidence="7">
    <location>
        <begin position="195"/>
        <end position="212"/>
    </location>
</feature>
<organism evidence="9 10">
    <name type="scientific">Kibdelosporangium phytohabitans</name>
    <dbReference type="NCBI Taxonomy" id="860235"/>
    <lineage>
        <taxon>Bacteria</taxon>
        <taxon>Bacillati</taxon>
        <taxon>Actinomycetota</taxon>
        <taxon>Actinomycetes</taxon>
        <taxon>Pseudonocardiales</taxon>
        <taxon>Pseudonocardiaceae</taxon>
        <taxon>Kibdelosporangium</taxon>
    </lineage>
</organism>
<evidence type="ECO:0000259" key="8">
    <source>
        <dbReference type="PROSITE" id="PS50850"/>
    </source>
</evidence>
<dbReference type="CDD" id="cd17321">
    <property type="entry name" value="MFS_MMR_MDR_like"/>
    <property type="match status" value="1"/>
</dbReference>
<gene>
    <name evidence="9" type="ORF">AOZ06_22170</name>
</gene>
<feature type="transmembrane region" description="Helical" evidence="7">
    <location>
        <begin position="435"/>
        <end position="454"/>
    </location>
</feature>
<evidence type="ECO:0000256" key="3">
    <source>
        <dbReference type="ARBA" id="ARBA00022475"/>
    </source>
</evidence>
<evidence type="ECO:0000256" key="1">
    <source>
        <dbReference type="ARBA" id="ARBA00004651"/>
    </source>
</evidence>
<feature type="transmembrane region" description="Helical" evidence="7">
    <location>
        <begin position="256"/>
        <end position="281"/>
    </location>
</feature>
<dbReference type="Gene3D" id="1.20.1720.10">
    <property type="entry name" value="Multidrug resistance protein D"/>
    <property type="match status" value="1"/>
</dbReference>
<feature type="transmembrane region" description="Helical" evidence="7">
    <location>
        <begin position="351"/>
        <end position="373"/>
    </location>
</feature>
<name>A0A0N9I3Z0_9PSEU</name>
<keyword evidence="6 7" id="KW-0472">Membrane</keyword>
<dbReference type="STRING" id="860235.AOZ06_22170"/>
<evidence type="ECO:0000313" key="9">
    <source>
        <dbReference type="EMBL" id="ALG09254.1"/>
    </source>
</evidence>
<proteinExistence type="predicted"/>
<evidence type="ECO:0000256" key="6">
    <source>
        <dbReference type="ARBA" id="ARBA00023136"/>
    </source>
</evidence>
<dbReference type="RefSeq" id="WP_054291158.1">
    <property type="nucleotide sequence ID" value="NZ_CP012752.1"/>
</dbReference>
<feature type="transmembrane region" description="Helical" evidence="7">
    <location>
        <begin position="164"/>
        <end position="183"/>
    </location>
</feature>
<feature type="transmembrane region" description="Helical" evidence="7">
    <location>
        <begin position="101"/>
        <end position="122"/>
    </location>
</feature>
<dbReference type="PROSITE" id="PS50850">
    <property type="entry name" value="MFS"/>
    <property type="match status" value="1"/>
</dbReference>
<feature type="transmembrane region" description="Helical" evidence="7">
    <location>
        <begin position="218"/>
        <end position="235"/>
    </location>
</feature>
<accession>A0A0N9I3Z0</accession>
<feature type="transmembrane region" description="Helical" evidence="7">
    <location>
        <begin position="134"/>
        <end position="158"/>
    </location>
</feature>
<feature type="transmembrane region" description="Helical" evidence="7">
    <location>
        <begin position="394"/>
        <end position="415"/>
    </location>
</feature>
<dbReference type="GO" id="GO:0005886">
    <property type="term" value="C:plasma membrane"/>
    <property type="evidence" value="ECO:0007669"/>
    <property type="project" value="UniProtKB-SubCell"/>
</dbReference>
<evidence type="ECO:0000313" key="10">
    <source>
        <dbReference type="Proteomes" id="UP000063699"/>
    </source>
</evidence>
<protein>
    <recommendedName>
        <fullName evidence="8">Major facilitator superfamily (MFS) profile domain-containing protein</fullName>
    </recommendedName>
</protein>
<dbReference type="GO" id="GO:0022857">
    <property type="term" value="F:transmembrane transporter activity"/>
    <property type="evidence" value="ECO:0007669"/>
    <property type="project" value="InterPro"/>
</dbReference>
<dbReference type="PANTHER" id="PTHR42718">
    <property type="entry name" value="MAJOR FACILITATOR SUPERFAMILY MULTIDRUG TRANSPORTER MFSC"/>
    <property type="match status" value="1"/>
</dbReference>
<keyword evidence="2" id="KW-0813">Transport</keyword>
<evidence type="ECO:0000256" key="2">
    <source>
        <dbReference type="ARBA" id="ARBA00022448"/>
    </source>
</evidence>
<feature type="domain" description="Major facilitator superfamily (MFS) profile" evidence="8">
    <location>
        <begin position="10"/>
        <end position="458"/>
    </location>
</feature>
<keyword evidence="5 7" id="KW-1133">Transmembrane helix</keyword>
<dbReference type="SUPFAM" id="SSF103473">
    <property type="entry name" value="MFS general substrate transporter"/>
    <property type="match status" value="1"/>
</dbReference>
<dbReference type="Proteomes" id="UP000063699">
    <property type="component" value="Chromosome"/>
</dbReference>